<organism evidence="2 3">
    <name type="scientific">Flavobacterium suzhouense</name>
    <dbReference type="NCBI Taxonomy" id="1529638"/>
    <lineage>
        <taxon>Bacteria</taxon>
        <taxon>Pseudomonadati</taxon>
        <taxon>Bacteroidota</taxon>
        <taxon>Flavobacteriia</taxon>
        <taxon>Flavobacteriales</taxon>
        <taxon>Flavobacteriaceae</taxon>
        <taxon>Flavobacterium</taxon>
    </lineage>
</organism>
<dbReference type="CDD" id="cd00038">
    <property type="entry name" value="CAP_ED"/>
    <property type="match status" value="1"/>
</dbReference>
<evidence type="ECO:0000259" key="1">
    <source>
        <dbReference type="PROSITE" id="PS50042"/>
    </source>
</evidence>
<proteinExistence type="predicted"/>
<comment type="caution">
    <text evidence="2">The sequence shown here is derived from an EMBL/GenBank/DDBJ whole genome shotgun (WGS) entry which is preliminary data.</text>
</comment>
<dbReference type="Pfam" id="PF00027">
    <property type="entry name" value="cNMP_binding"/>
    <property type="match status" value="1"/>
</dbReference>
<dbReference type="InterPro" id="IPR018490">
    <property type="entry name" value="cNMP-bd_dom_sf"/>
</dbReference>
<dbReference type="RefSeq" id="WP_379821387.1">
    <property type="nucleotide sequence ID" value="NZ_JBHUMD010000026.1"/>
</dbReference>
<dbReference type="EMBL" id="JBHUMD010000026">
    <property type="protein sequence ID" value="MFD2602894.1"/>
    <property type="molecule type" value="Genomic_DNA"/>
</dbReference>
<dbReference type="InterPro" id="IPR014710">
    <property type="entry name" value="RmlC-like_jellyroll"/>
</dbReference>
<evidence type="ECO:0000313" key="2">
    <source>
        <dbReference type="EMBL" id="MFD2602894.1"/>
    </source>
</evidence>
<keyword evidence="3" id="KW-1185">Reference proteome</keyword>
<dbReference type="InterPro" id="IPR000595">
    <property type="entry name" value="cNMP-bd_dom"/>
</dbReference>
<dbReference type="PROSITE" id="PS50042">
    <property type="entry name" value="CNMP_BINDING_3"/>
    <property type="match status" value="1"/>
</dbReference>
<accession>A0ABW5NXQ6</accession>
<evidence type="ECO:0000313" key="3">
    <source>
        <dbReference type="Proteomes" id="UP001597480"/>
    </source>
</evidence>
<dbReference type="SUPFAM" id="SSF51206">
    <property type="entry name" value="cAMP-binding domain-like"/>
    <property type="match status" value="1"/>
</dbReference>
<sequence length="195" mass="22359">MENTVKPVSFFDSIAPFVKLSPVSRQIVLSNMTKLSLPKGHVLVPFGGICKSVYYLEKGLTRTFYLKDSKEVTERFCAENSFTCSMAGYLTNTPDGRQIELLEPSVIWTMPYETLEKLYDEHHEIERLGRYIITKDVVELQNRLSNLQFKLAEERYTSLLETTPSLFQRVPLGTISSYLGITQETLSRIRAKVTF</sequence>
<gene>
    <name evidence="2" type="ORF">ACFSR3_12560</name>
</gene>
<feature type="domain" description="Cyclic nucleotide-binding" evidence="1">
    <location>
        <begin position="16"/>
        <end position="127"/>
    </location>
</feature>
<name>A0ABW5NXQ6_9FLAO</name>
<dbReference type="Gene3D" id="2.60.120.10">
    <property type="entry name" value="Jelly Rolls"/>
    <property type="match status" value="1"/>
</dbReference>
<protein>
    <submittedName>
        <fullName evidence="2">Crp/Fnr family transcriptional regulator</fullName>
    </submittedName>
</protein>
<reference evidence="3" key="1">
    <citation type="journal article" date="2019" name="Int. J. Syst. Evol. Microbiol.">
        <title>The Global Catalogue of Microorganisms (GCM) 10K type strain sequencing project: providing services to taxonomists for standard genome sequencing and annotation.</title>
        <authorList>
            <consortium name="The Broad Institute Genomics Platform"/>
            <consortium name="The Broad Institute Genome Sequencing Center for Infectious Disease"/>
            <person name="Wu L."/>
            <person name="Ma J."/>
        </authorList>
    </citation>
    <scope>NUCLEOTIDE SEQUENCE [LARGE SCALE GENOMIC DNA]</scope>
    <source>
        <strain evidence="3">KCTC 42107</strain>
    </source>
</reference>
<dbReference type="Proteomes" id="UP001597480">
    <property type="component" value="Unassembled WGS sequence"/>
</dbReference>